<reference evidence="1" key="1">
    <citation type="submission" date="2021-02" db="EMBL/GenBank/DDBJ databases">
        <authorList>
            <person name="Nowell W R."/>
        </authorList>
    </citation>
    <scope>NUCLEOTIDE SEQUENCE</scope>
</reference>
<evidence type="ECO:0000313" key="2">
    <source>
        <dbReference type="Proteomes" id="UP000676336"/>
    </source>
</evidence>
<feature type="non-terminal residue" evidence="1">
    <location>
        <position position="1"/>
    </location>
</feature>
<name>A0A8S3E495_9BILA</name>
<accession>A0A8S3E495</accession>
<dbReference type="Proteomes" id="UP000676336">
    <property type="component" value="Unassembled WGS sequence"/>
</dbReference>
<proteinExistence type="predicted"/>
<comment type="caution">
    <text evidence="1">The sequence shown here is derived from an EMBL/GenBank/DDBJ whole genome shotgun (WGS) entry which is preliminary data.</text>
</comment>
<protein>
    <submittedName>
        <fullName evidence="1">Uncharacterized protein</fullName>
    </submittedName>
</protein>
<sequence length="40" mass="4233">MVDTPAYFTIDATDSGSGNLEIAVSIDDKNIPNYVQNEGG</sequence>
<gene>
    <name evidence="1" type="ORF">SMN809_LOCUS58180</name>
</gene>
<evidence type="ECO:0000313" key="1">
    <source>
        <dbReference type="EMBL" id="CAF5032158.1"/>
    </source>
</evidence>
<dbReference type="EMBL" id="CAJOBI010217017">
    <property type="protein sequence ID" value="CAF5032158.1"/>
    <property type="molecule type" value="Genomic_DNA"/>
</dbReference>
<dbReference type="AlphaFoldDB" id="A0A8S3E495"/>
<organism evidence="1 2">
    <name type="scientific">Rotaria magnacalcarata</name>
    <dbReference type="NCBI Taxonomy" id="392030"/>
    <lineage>
        <taxon>Eukaryota</taxon>
        <taxon>Metazoa</taxon>
        <taxon>Spiralia</taxon>
        <taxon>Gnathifera</taxon>
        <taxon>Rotifera</taxon>
        <taxon>Eurotatoria</taxon>
        <taxon>Bdelloidea</taxon>
        <taxon>Philodinida</taxon>
        <taxon>Philodinidae</taxon>
        <taxon>Rotaria</taxon>
    </lineage>
</organism>